<name>A0A1N6NRV5_9RHOO</name>
<evidence type="ECO:0000313" key="1">
    <source>
        <dbReference type="EMBL" id="SIP94790.1"/>
    </source>
</evidence>
<organism evidence="1 2">
    <name type="scientific">Aromatoleum tolulyticum</name>
    <dbReference type="NCBI Taxonomy" id="34027"/>
    <lineage>
        <taxon>Bacteria</taxon>
        <taxon>Pseudomonadati</taxon>
        <taxon>Pseudomonadota</taxon>
        <taxon>Betaproteobacteria</taxon>
        <taxon>Rhodocyclales</taxon>
        <taxon>Rhodocyclaceae</taxon>
        <taxon>Aromatoleum</taxon>
    </lineage>
</organism>
<reference evidence="2" key="1">
    <citation type="submission" date="2017-01" db="EMBL/GenBank/DDBJ databases">
        <authorList>
            <person name="Varghese N."/>
            <person name="Submissions S."/>
        </authorList>
    </citation>
    <scope>NUCLEOTIDE SEQUENCE [LARGE SCALE GENOMIC DNA]</scope>
    <source>
        <strain evidence="2">ATCC 51758</strain>
    </source>
</reference>
<evidence type="ECO:0000313" key="2">
    <source>
        <dbReference type="Proteomes" id="UP000186819"/>
    </source>
</evidence>
<dbReference type="Proteomes" id="UP000186819">
    <property type="component" value="Unassembled WGS sequence"/>
</dbReference>
<dbReference type="STRING" id="34027.SAMN05421829_101427"/>
<sequence>MSKRRMLILSECLLRFWRGLEIFNTPTAPSARDANDQTKVATLRRVAAARNRRTGQDAAFAFADDQESILQALRIAAVGGQRRAIFCIVHLDLGQRLPIPRG</sequence>
<protein>
    <submittedName>
        <fullName evidence="1">Uncharacterized protein</fullName>
    </submittedName>
</protein>
<keyword evidence="2" id="KW-1185">Reference proteome</keyword>
<gene>
    <name evidence="1" type="ORF">SAMN05421829_101427</name>
</gene>
<dbReference type="AlphaFoldDB" id="A0A1N6NRV5"/>
<dbReference type="EMBL" id="FTMD01000001">
    <property type="protein sequence ID" value="SIP94790.1"/>
    <property type="molecule type" value="Genomic_DNA"/>
</dbReference>
<proteinExistence type="predicted"/>
<accession>A0A1N6NRV5</accession>